<reference evidence="10 11" key="1">
    <citation type="submission" date="2015-03" db="EMBL/GenBank/DDBJ databases">
        <title>Genome sequence of Pseudoalteromonas aurantia.</title>
        <authorList>
            <person name="Xie B.-B."/>
            <person name="Rong J.-C."/>
            <person name="Qin Q.-L."/>
            <person name="Zhang Y.-Z."/>
        </authorList>
    </citation>
    <scope>NUCLEOTIDE SEQUENCE [LARGE SCALE GENOMIC DNA]</scope>
    <source>
        <strain evidence="10 11">208</strain>
    </source>
</reference>
<keyword evidence="11" id="KW-1185">Reference proteome</keyword>
<dbReference type="InterPro" id="IPR050498">
    <property type="entry name" value="Ycf3"/>
</dbReference>
<sequence length="292" mass="33472">MNLKSIIVLPLILAGLTGCNSTPEQIKASIVTVPFSAPLQTNFRNEISVARYSELLLATDLPTEQRAQLYYNRGRLYDGLGLSTLARIDFNRAIKMKPDLAEAYNFLGIHHTLLQEYGKAYEMFEAVLELDERHEYAYLNRGIALYYDNRIDLASDDLSAFLARSPQDAYRVMWLYLAQLKHDPIIAKATLKANQQAINDAEWSSQLVKLYLGELSEEQFLQQISVGVKNQQEYSERLCEAYFYLAKLYQFQGNEHIAADFFKLALSTNVSEFIEYKYARLELDIWASENAS</sequence>
<evidence type="ECO:0000313" key="11">
    <source>
        <dbReference type="Proteomes" id="UP000615755"/>
    </source>
</evidence>
<dbReference type="NCBIfam" id="NF008391">
    <property type="entry name" value="PRK11189.1"/>
    <property type="match status" value="1"/>
</dbReference>
<keyword evidence="1 8" id="KW-1003">Cell membrane</keyword>
<dbReference type="InterPro" id="IPR011990">
    <property type="entry name" value="TPR-like_helical_dom_sf"/>
</dbReference>
<dbReference type="PANTHER" id="PTHR44858">
    <property type="entry name" value="TETRATRICOPEPTIDE REPEAT PROTEIN 6"/>
    <property type="match status" value="1"/>
</dbReference>
<evidence type="ECO:0000256" key="1">
    <source>
        <dbReference type="ARBA" id="ARBA00022475"/>
    </source>
</evidence>
<comment type="caution">
    <text evidence="10">The sequence shown here is derived from an EMBL/GenBank/DDBJ whole genome shotgun (WGS) entry which is preliminary data.</text>
</comment>
<feature type="repeat" description="TPR" evidence="9">
    <location>
        <begin position="101"/>
        <end position="134"/>
    </location>
</feature>
<dbReference type="PIRSF" id="PIRSF004654">
    <property type="entry name" value="NlpI"/>
    <property type="match status" value="1"/>
</dbReference>
<dbReference type="RefSeq" id="WP_192506533.1">
    <property type="nucleotide sequence ID" value="NZ_AQGV01000011.1"/>
</dbReference>
<dbReference type="Pfam" id="PF13181">
    <property type="entry name" value="TPR_8"/>
    <property type="match status" value="1"/>
</dbReference>
<dbReference type="SMART" id="SM00028">
    <property type="entry name" value="TPR"/>
    <property type="match status" value="4"/>
</dbReference>
<protein>
    <recommendedName>
        <fullName evidence="8">Lipoprotein NlpI</fullName>
    </recommendedName>
</protein>
<feature type="repeat" description="TPR" evidence="9">
    <location>
        <begin position="67"/>
        <end position="100"/>
    </location>
</feature>
<evidence type="ECO:0000256" key="6">
    <source>
        <dbReference type="ARBA" id="ARBA00023139"/>
    </source>
</evidence>
<evidence type="ECO:0000256" key="2">
    <source>
        <dbReference type="ARBA" id="ARBA00022729"/>
    </source>
</evidence>
<name>A0ABR9E7Y8_9GAMM</name>
<keyword evidence="5 8" id="KW-0472">Membrane</keyword>
<evidence type="ECO:0000256" key="3">
    <source>
        <dbReference type="ARBA" id="ARBA00022737"/>
    </source>
</evidence>
<evidence type="ECO:0000256" key="9">
    <source>
        <dbReference type="PROSITE-ProRule" id="PRU00339"/>
    </source>
</evidence>
<evidence type="ECO:0000256" key="8">
    <source>
        <dbReference type="PIRNR" id="PIRNR004654"/>
    </source>
</evidence>
<dbReference type="PROSITE" id="PS51257">
    <property type="entry name" value="PROKAR_LIPOPROTEIN"/>
    <property type="match status" value="1"/>
</dbReference>
<keyword evidence="4 9" id="KW-0802">TPR repeat</keyword>
<dbReference type="PROSITE" id="PS50005">
    <property type="entry name" value="TPR"/>
    <property type="match status" value="2"/>
</dbReference>
<dbReference type="PANTHER" id="PTHR44858:SF1">
    <property type="entry name" value="UDP-N-ACETYLGLUCOSAMINE--PEPTIDE N-ACETYLGLUCOSAMINYLTRANSFERASE SPINDLY-RELATED"/>
    <property type="match status" value="1"/>
</dbReference>
<keyword evidence="2" id="KW-0732">Signal</keyword>
<dbReference type="Proteomes" id="UP000615755">
    <property type="component" value="Unassembled WGS sequence"/>
</dbReference>
<keyword evidence="7 10" id="KW-0449">Lipoprotein</keyword>
<dbReference type="InterPro" id="IPR019734">
    <property type="entry name" value="TPR_rpt"/>
</dbReference>
<evidence type="ECO:0000256" key="4">
    <source>
        <dbReference type="ARBA" id="ARBA00022803"/>
    </source>
</evidence>
<comment type="subcellular location">
    <subcellularLocation>
        <location evidence="8">Cell membrane</location>
    </subcellularLocation>
</comment>
<dbReference type="InterPro" id="IPR023605">
    <property type="entry name" value="Lipoprotein_NlpI"/>
</dbReference>
<keyword evidence="3" id="KW-0677">Repeat</keyword>
<accession>A0ABR9E7Y8</accession>
<keyword evidence="6" id="KW-0564">Palmitate</keyword>
<dbReference type="Gene3D" id="1.25.40.10">
    <property type="entry name" value="Tetratricopeptide repeat domain"/>
    <property type="match status" value="1"/>
</dbReference>
<proteinExistence type="predicted"/>
<evidence type="ECO:0000256" key="7">
    <source>
        <dbReference type="ARBA" id="ARBA00023288"/>
    </source>
</evidence>
<gene>
    <name evidence="10" type="primary">nlpI</name>
    <name evidence="10" type="ORF">PAUR_a0373</name>
</gene>
<comment type="subunit">
    <text evidence="8">Homodimer.</text>
</comment>
<evidence type="ECO:0000256" key="5">
    <source>
        <dbReference type="ARBA" id="ARBA00023136"/>
    </source>
</evidence>
<dbReference type="EMBL" id="AQGV01000011">
    <property type="protein sequence ID" value="MBE0367071.1"/>
    <property type="molecule type" value="Genomic_DNA"/>
</dbReference>
<comment type="function">
    <text evidence="8">May be involved in cell division.</text>
</comment>
<dbReference type="SUPFAM" id="SSF48452">
    <property type="entry name" value="TPR-like"/>
    <property type="match status" value="1"/>
</dbReference>
<evidence type="ECO:0000313" key="10">
    <source>
        <dbReference type="EMBL" id="MBE0367071.1"/>
    </source>
</evidence>
<organism evidence="10 11">
    <name type="scientific">Pseudoalteromonas aurantia 208</name>
    <dbReference type="NCBI Taxonomy" id="1314867"/>
    <lineage>
        <taxon>Bacteria</taxon>
        <taxon>Pseudomonadati</taxon>
        <taxon>Pseudomonadota</taxon>
        <taxon>Gammaproteobacteria</taxon>
        <taxon>Alteromonadales</taxon>
        <taxon>Pseudoalteromonadaceae</taxon>
        <taxon>Pseudoalteromonas</taxon>
    </lineage>
</organism>